<dbReference type="InterPro" id="IPR027417">
    <property type="entry name" value="P-loop_NTPase"/>
</dbReference>
<evidence type="ECO:0000259" key="7">
    <source>
        <dbReference type="PROSITE" id="PS51198"/>
    </source>
</evidence>
<reference evidence="8 9" key="1">
    <citation type="submission" date="2012-05" db="EMBL/GenBank/DDBJ databases">
        <authorList>
            <person name="Weinstock G."/>
            <person name="Sodergren E."/>
            <person name="Lobos E.A."/>
            <person name="Fulton L."/>
            <person name="Fulton R."/>
            <person name="Courtney L."/>
            <person name="Fronick C."/>
            <person name="O'Laughlin M."/>
            <person name="Godfrey J."/>
            <person name="Wilson R.M."/>
            <person name="Miner T."/>
            <person name="Farmer C."/>
            <person name="Delehaunty K."/>
            <person name="Cordes M."/>
            <person name="Minx P."/>
            <person name="Tomlinson C."/>
            <person name="Chen J."/>
            <person name="Wollam A."/>
            <person name="Pepin K.H."/>
            <person name="Bhonagiri V."/>
            <person name="Zhang X."/>
            <person name="Suruliraj S."/>
            <person name="Warren W."/>
            <person name="Mitreva M."/>
            <person name="Mardis E.R."/>
            <person name="Wilson R.K."/>
        </authorList>
    </citation>
    <scope>NUCLEOTIDE SEQUENCE [LARGE SCALE GENOMIC DNA]</scope>
    <source>
        <strain evidence="8 9">DSM 1785</strain>
    </source>
</reference>
<dbReference type="SUPFAM" id="SSF52540">
    <property type="entry name" value="P-loop containing nucleoside triphosphate hydrolases"/>
    <property type="match status" value="1"/>
</dbReference>
<keyword evidence="2 5" id="KW-0378">Hydrolase</keyword>
<dbReference type="GO" id="GO:0000725">
    <property type="term" value="P:recombinational repair"/>
    <property type="evidence" value="ECO:0007669"/>
    <property type="project" value="TreeGrafter"/>
</dbReference>
<feature type="domain" description="UvrD-like helicase ATP-binding" evidence="7">
    <location>
        <begin position="199"/>
        <end position="598"/>
    </location>
</feature>
<dbReference type="OrthoDB" id="9787585at2"/>
<dbReference type="GO" id="GO:0005829">
    <property type="term" value="C:cytosol"/>
    <property type="evidence" value="ECO:0007669"/>
    <property type="project" value="TreeGrafter"/>
</dbReference>
<name>L1QDQ2_9CLOT</name>
<dbReference type="GO" id="GO:0043138">
    <property type="term" value="F:3'-5' DNA helicase activity"/>
    <property type="evidence" value="ECO:0007669"/>
    <property type="project" value="TreeGrafter"/>
</dbReference>
<dbReference type="Proteomes" id="UP000010420">
    <property type="component" value="Unassembled WGS sequence"/>
</dbReference>
<feature type="coiled-coil region" evidence="6">
    <location>
        <begin position="12"/>
        <end position="72"/>
    </location>
</feature>
<dbReference type="GO" id="GO:0016787">
    <property type="term" value="F:hydrolase activity"/>
    <property type="evidence" value="ECO:0007669"/>
    <property type="project" value="UniProtKB-UniRule"/>
</dbReference>
<dbReference type="InterPro" id="IPR048228">
    <property type="entry name" value="HelD_bacillota"/>
</dbReference>
<feature type="binding site" evidence="5">
    <location>
        <begin position="220"/>
        <end position="227"/>
    </location>
    <ligand>
        <name>ATP</name>
        <dbReference type="ChEBI" id="CHEBI:30616"/>
    </ligand>
</feature>
<dbReference type="NCBIfam" id="NF041464">
    <property type="entry name" value="HelD_BACSU"/>
    <property type="match status" value="1"/>
</dbReference>
<evidence type="ECO:0000256" key="4">
    <source>
        <dbReference type="ARBA" id="ARBA00022840"/>
    </source>
</evidence>
<dbReference type="eggNOG" id="COG3973">
    <property type="taxonomic scope" value="Bacteria"/>
</dbReference>
<keyword evidence="1 5" id="KW-0547">Nucleotide-binding</keyword>
<dbReference type="InterPro" id="IPR027785">
    <property type="entry name" value="UvrD-like_helicase_C"/>
</dbReference>
<comment type="caution">
    <text evidence="8">The sequence shown here is derived from an EMBL/GenBank/DDBJ whole genome shotgun (WGS) entry which is preliminary data.</text>
</comment>
<dbReference type="EMBL" id="AMEZ01000059">
    <property type="protein sequence ID" value="EKY26119.1"/>
    <property type="molecule type" value="Genomic_DNA"/>
</dbReference>
<evidence type="ECO:0000256" key="1">
    <source>
        <dbReference type="ARBA" id="ARBA00022741"/>
    </source>
</evidence>
<dbReference type="STRING" id="545697.HMPREF0216_02158"/>
<evidence type="ECO:0000256" key="5">
    <source>
        <dbReference type="PROSITE-ProRule" id="PRU00560"/>
    </source>
</evidence>
<dbReference type="Pfam" id="PF13538">
    <property type="entry name" value="UvrD_C_2"/>
    <property type="match status" value="1"/>
</dbReference>
<evidence type="ECO:0000256" key="2">
    <source>
        <dbReference type="ARBA" id="ARBA00022801"/>
    </source>
</evidence>
<dbReference type="PATRIC" id="fig|545697.3.peg.2121"/>
<keyword evidence="9" id="KW-1185">Reference proteome</keyword>
<dbReference type="InterPro" id="IPR000212">
    <property type="entry name" value="DNA_helicase_UvrD/REP"/>
</dbReference>
<dbReference type="Pfam" id="PF00580">
    <property type="entry name" value="UvrD-helicase"/>
    <property type="match status" value="1"/>
</dbReference>
<organism evidence="8 9">
    <name type="scientific">Clostridium celatum DSM 1785</name>
    <dbReference type="NCBI Taxonomy" id="545697"/>
    <lineage>
        <taxon>Bacteria</taxon>
        <taxon>Bacillati</taxon>
        <taxon>Bacillota</taxon>
        <taxon>Clostridia</taxon>
        <taxon>Eubacteriales</taxon>
        <taxon>Clostridiaceae</taxon>
        <taxon>Clostridium</taxon>
    </lineage>
</organism>
<dbReference type="HOGENOM" id="CLU_010312_4_0_9"/>
<dbReference type="GO" id="GO:0005524">
    <property type="term" value="F:ATP binding"/>
    <property type="evidence" value="ECO:0007669"/>
    <property type="project" value="UniProtKB-UniRule"/>
</dbReference>
<keyword evidence="4 5" id="KW-0067">ATP-binding</keyword>
<evidence type="ECO:0000313" key="8">
    <source>
        <dbReference type="EMBL" id="EKY26119.1"/>
    </source>
</evidence>
<protein>
    <recommendedName>
        <fullName evidence="7">UvrD-like helicase ATP-binding domain-containing protein</fullName>
    </recommendedName>
</protein>
<evidence type="ECO:0000313" key="9">
    <source>
        <dbReference type="Proteomes" id="UP000010420"/>
    </source>
</evidence>
<dbReference type="PROSITE" id="PS51198">
    <property type="entry name" value="UVRD_HELICASE_ATP_BIND"/>
    <property type="match status" value="1"/>
</dbReference>
<dbReference type="GO" id="GO:0003677">
    <property type="term" value="F:DNA binding"/>
    <property type="evidence" value="ECO:0007669"/>
    <property type="project" value="InterPro"/>
</dbReference>
<keyword evidence="6" id="KW-0175">Coiled coil</keyword>
<keyword evidence="3 5" id="KW-0347">Helicase</keyword>
<dbReference type="AlphaFoldDB" id="L1QDQ2"/>
<accession>L1QDQ2</accession>
<dbReference type="RefSeq" id="WP_005213912.1">
    <property type="nucleotide sequence ID" value="NZ_KB291650.1"/>
</dbReference>
<feature type="coiled-coil region" evidence="6">
    <location>
        <begin position="402"/>
        <end position="429"/>
    </location>
</feature>
<dbReference type="Gene3D" id="3.40.50.300">
    <property type="entry name" value="P-loop containing nucleotide triphosphate hydrolases"/>
    <property type="match status" value="3"/>
</dbReference>
<dbReference type="InterPro" id="IPR014016">
    <property type="entry name" value="UvrD-like_ATP-bd"/>
</dbReference>
<evidence type="ECO:0000256" key="6">
    <source>
        <dbReference type="SAM" id="Coils"/>
    </source>
</evidence>
<dbReference type="Gene3D" id="1.10.10.160">
    <property type="match status" value="1"/>
</dbReference>
<sequence>MNDRIALEREILNQKRKDILREVEEKRKYQDEIEMKLKMLTKESKGNYNQEKENTEKIYNLLKKEIENYEEALREPYFGRVDFSEKFGNEENIYIGKKGISSSVDGEEIVVDWRAPVADLYYSGTGGEAYYRAPMGVIEGELNLKRKFLYNNNDLEKIFDESTNKIIINDAEGSELVDEFLKINLEESRGKKLKEVVATIQKEQNDIIRWPKNLPIIVQGSAGSGKTTIALHRLAYLLYRYRESMDGKDILVLAPNKLFLDYISEILPTLGSNDVKQTTFQELVIKELKLKGKIRSKDDKLKELIELEDNKDKKNIVNASRVKGNLIFKTIIDRYITLLEGSSLEINDIEIANYILFSKREIMRLYLKDLQSYPINKRKDEIKRYLSLKVKEKVESLVIQIDREWELKIKEIKKNLEDGEERRHKLIEVYNERDNLKEYIRHDAKKVMNEYFKNWRGITCNDIYMNLFKDEQVFEIATGNRIPKSLAEYIKAEAISNNEKGIIDEDDLPVLFYIHMILEGIDEKSKYKHIVVDEAQDYSPFQIYLINKLSKGNSLTLVGDLAQGIYHYKGIRTWEDITEGVFDGKATFISLSQSYRSTVEIIDFAKGALEAQGLGLKTAKPVLRHGDKPKIKKTASRRESIRIMEEIIDKLKDQGKHSIAIITKTYAEGKVLEREFKKHTNIEFTLIKGNEKHGPLTDVIIIPSYLTKGLEFDGTIIYNPTEKNYPDNLLNQRLLYVALTRALHNEYIVAEEELSKNIINRIL</sequence>
<dbReference type="InterPro" id="IPR013986">
    <property type="entry name" value="DExx_box_DNA_helicase_dom_sf"/>
</dbReference>
<dbReference type="PANTHER" id="PTHR11070:SF17">
    <property type="entry name" value="DNA HELICASE IV"/>
    <property type="match status" value="1"/>
</dbReference>
<gene>
    <name evidence="8" type="ORF">HMPREF0216_02158</name>
</gene>
<evidence type="ECO:0000256" key="3">
    <source>
        <dbReference type="ARBA" id="ARBA00022806"/>
    </source>
</evidence>
<dbReference type="PANTHER" id="PTHR11070">
    <property type="entry name" value="UVRD / RECB / PCRA DNA HELICASE FAMILY MEMBER"/>
    <property type="match status" value="1"/>
</dbReference>
<proteinExistence type="predicted"/>